<dbReference type="InterPro" id="IPR003848">
    <property type="entry name" value="DUF218"/>
</dbReference>
<accession>A0A7T0LNC5</accession>
<keyword evidence="3" id="KW-1185">Reference proteome</keyword>
<dbReference type="GO" id="GO:0005886">
    <property type="term" value="C:plasma membrane"/>
    <property type="evidence" value="ECO:0007669"/>
    <property type="project" value="TreeGrafter"/>
</dbReference>
<protein>
    <submittedName>
        <fullName evidence="2">YdcF family protein</fullName>
    </submittedName>
</protein>
<name>A0A7T0LNC5_9ACTO</name>
<sequence length="220" mass="23420">MRPSLRAVLAVALLVVLVPNAWVWAASAGHVGVHGDDDPSAPVAIVLGARVYESGRPSPWLAYRLDVAADLYLSGRVGALLVSGDGRQAAHDEPAVMRDYLVAAGVPEQAIVLDPAGYDTHDTCVRAREVFGVSHALVVTQDFHEPRAVALCRHAGIDAQAVADTRARANRGTWLSSWVRERAAALKAGWDVLSGRDPVLGAASTEVDEAVAWTRGHRDE</sequence>
<organism evidence="2 3">
    <name type="scientific">Actinomyces respiraculi</name>
    <dbReference type="NCBI Taxonomy" id="2744574"/>
    <lineage>
        <taxon>Bacteria</taxon>
        <taxon>Bacillati</taxon>
        <taxon>Actinomycetota</taxon>
        <taxon>Actinomycetes</taxon>
        <taxon>Actinomycetales</taxon>
        <taxon>Actinomycetaceae</taxon>
        <taxon>Actinomyces</taxon>
    </lineage>
</organism>
<proteinExistence type="predicted"/>
<dbReference type="EMBL" id="CP063989">
    <property type="protein sequence ID" value="QPL06671.1"/>
    <property type="molecule type" value="Genomic_DNA"/>
</dbReference>
<dbReference type="PANTHER" id="PTHR30336:SF6">
    <property type="entry name" value="INTEGRAL MEMBRANE PROTEIN"/>
    <property type="match status" value="1"/>
</dbReference>
<dbReference type="CDD" id="cd06259">
    <property type="entry name" value="YdcF-like"/>
    <property type="match status" value="1"/>
</dbReference>
<dbReference type="AlphaFoldDB" id="A0A7T0LNC5"/>
<dbReference type="Pfam" id="PF02698">
    <property type="entry name" value="DUF218"/>
    <property type="match status" value="1"/>
</dbReference>
<evidence type="ECO:0000259" key="1">
    <source>
        <dbReference type="Pfam" id="PF02698"/>
    </source>
</evidence>
<dbReference type="PANTHER" id="PTHR30336">
    <property type="entry name" value="INNER MEMBRANE PROTEIN, PROBABLE PERMEASE"/>
    <property type="match status" value="1"/>
</dbReference>
<dbReference type="KEGG" id="arep:ID810_09335"/>
<dbReference type="InterPro" id="IPR014729">
    <property type="entry name" value="Rossmann-like_a/b/a_fold"/>
</dbReference>
<dbReference type="Gene3D" id="3.40.50.620">
    <property type="entry name" value="HUPs"/>
    <property type="match status" value="1"/>
</dbReference>
<dbReference type="Proteomes" id="UP000594637">
    <property type="component" value="Chromosome"/>
</dbReference>
<feature type="domain" description="DUF218" evidence="1">
    <location>
        <begin position="43"/>
        <end position="177"/>
    </location>
</feature>
<dbReference type="InterPro" id="IPR051599">
    <property type="entry name" value="Cell_Envelope_Assoc"/>
</dbReference>
<gene>
    <name evidence="2" type="ORF">ID810_09335</name>
</gene>
<reference evidence="2 3" key="1">
    <citation type="submission" date="2020-11" db="EMBL/GenBank/DDBJ databases">
        <title>Actinomyces sp. ZJ750.</title>
        <authorList>
            <person name="Zhou J."/>
        </authorList>
    </citation>
    <scope>NUCLEOTIDE SEQUENCE [LARGE SCALE GENOMIC DNA]</scope>
    <source>
        <strain evidence="2 3">ZJ750</strain>
    </source>
</reference>
<evidence type="ECO:0000313" key="3">
    <source>
        <dbReference type="Proteomes" id="UP000594637"/>
    </source>
</evidence>
<evidence type="ECO:0000313" key="2">
    <source>
        <dbReference type="EMBL" id="QPL06671.1"/>
    </source>
</evidence>